<dbReference type="Gene3D" id="3.50.50.60">
    <property type="entry name" value="FAD/NAD(P)-binding domain"/>
    <property type="match status" value="1"/>
</dbReference>
<dbReference type="SUPFAM" id="SSF51905">
    <property type="entry name" value="FAD/NAD(P)-binding domain"/>
    <property type="match status" value="1"/>
</dbReference>
<organism evidence="1 2">
    <name type="scientific">Actinoplanes digitatis</name>
    <dbReference type="NCBI Taxonomy" id="1868"/>
    <lineage>
        <taxon>Bacteria</taxon>
        <taxon>Bacillati</taxon>
        <taxon>Actinomycetota</taxon>
        <taxon>Actinomycetes</taxon>
        <taxon>Micromonosporales</taxon>
        <taxon>Micromonosporaceae</taxon>
        <taxon>Actinoplanes</taxon>
    </lineage>
</organism>
<evidence type="ECO:0000313" key="2">
    <source>
        <dbReference type="Proteomes" id="UP000578112"/>
    </source>
</evidence>
<comment type="caution">
    <text evidence="1">The sequence shown here is derived from an EMBL/GenBank/DDBJ whole genome shotgun (WGS) entry which is preliminary data.</text>
</comment>
<evidence type="ECO:0000313" key="1">
    <source>
        <dbReference type="EMBL" id="MBB4760789.1"/>
    </source>
</evidence>
<name>A0A7W7MNX5_9ACTN</name>
<dbReference type="Proteomes" id="UP000578112">
    <property type="component" value="Unassembled WGS sequence"/>
</dbReference>
<reference evidence="1 2" key="1">
    <citation type="submission" date="2020-08" db="EMBL/GenBank/DDBJ databases">
        <title>Sequencing the genomes of 1000 actinobacteria strains.</title>
        <authorList>
            <person name="Klenk H.-P."/>
        </authorList>
    </citation>
    <scope>NUCLEOTIDE SEQUENCE [LARGE SCALE GENOMIC DNA]</scope>
    <source>
        <strain evidence="1 2">DSM 43149</strain>
    </source>
</reference>
<dbReference type="InterPro" id="IPR036188">
    <property type="entry name" value="FAD/NAD-bd_sf"/>
</dbReference>
<proteinExistence type="predicted"/>
<dbReference type="EMBL" id="JACHNH010000001">
    <property type="protein sequence ID" value="MBB4760789.1"/>
    <property type="molecule type" value="Genomic_DNA"/>
</dbReference>
<dbReference type="AlphaFoldDB" id="A0A7W7MNX5"/>
<sequence>MVNPVAHPPCCPSWTLGQLPGLRERWGREVPHCPYCHGHEVRGRAIGVLGSGPMSLHQALMWRQWSDDVTLFVHEAPEPDAEQGEQFAARGIAVLPGRVAEVVVEDDRLPADLDVLRYSTTTAPKNPCRAGLAREILALPHAFHPGRDILDHRLEVESTPVHLDQTAEEIIESLARICRRISGAAH</sequence>
<protein>
    <submittedName>
        <fullName evidence="1">Uncharacterized protein</fullName>
    </submittedName>
</protein>
<dbReference type="RefSeq" id="WP_184990809.1">
    <property type="nucleotide sequence ID" value="NZ_JACHNH010000001.1"/>
</dbReference>
<accession>A0A7W7MNX5</accession>
<keyword evidence="2" id="KW-1185">Reference proteome</keyword>
<gene>
    <name evidence="1" type="ORF">BJ971_001345</name>
</gene>